<sequence>MEILLGDVAPICIALTVDLVPPTIVVGYMEITCVQVMEEVMAICMEVPECMVGRCITAGWEGPMVVMVWALVPTIRVQMRLALQHHPLFFGCPSYE</sequence>
<reference evidence="1" key="1">
    <citation type="submission" date="2014-09" db="EMBL/GenBank/DDBJ databases">
        <authorList>
            <person name="Magalhaes I.L.F."/>
            <person name="Oliveira U."/>
            <person name="Santos F.R."/>
            <person name="Vidigal T.H.D.A."/>
            <person name="Brescovit A.D."/>
            <person name="Santos A.J."/>
        </authorList>
    </citation>
    <scope>NUCLEOTIDE SEQUENCE</scope>
    <source>
        <tissue evidence="1">Shoot tissue taken approximately 20 cm above the soil surface</tissue>
    </source>
</reference>
<protein>
    <submittedName>
        <fullName evidence="1">Uncharacterized protein</fullName>
    </submittedName>
</protein>
<accession>A0A0A9DEJ7</accession>
<dbReference type="AlphaFoldDB" id="A0A0A9DEJ7"/>
<name>A0A0A9DEJ7_ARUDO</name>
<dbReference type="EMBL" id="GBRH01213825">
    <property type="protein sequence ID" value="JAD84070.1"/>
    <property type="molecule type" value="Transcribed_RNA"/>
</dbReference>
<reference evidence="1" key="2">
    <citation type="journal article" date="2015" name="Data Brief">
        <title>Shoot transcriptome of the giant reed, Arundo donax.</title>
        <authorList>
            <person name="Barrero R.A."/>
            <person name="Guerrero F.D."/>
            <person name="Moolhuijzen P."/>
            <person name="Goolsby J.A."/>
            <person name="Tidwell J."/>
            <person name="Bellgard S.E."/>
            <person name="Bellgard M.I."/>
        </authorList>
    </citation>
    <scope>NUCLEOTIDE SEQUENCE</scope>
    <source>
        <tissue evidence="1">Shoot tissue taken approximately 20 cm above the soil surface</tissue>
    </source>
</reference>
<evidence type="ECO:0000313" key="1">
    <source>
        <dbReference type="EMBL" id="JAD84070.1"/>
    </source>
</evidence>
<proteinExistence type="predicted"/>
<organism evidence="1">
    <name type="scientific">Arundo donax</name>
    <name type="common">Giant reed</name>
    <name type="synonym">Donax arundinaceus</name>
    <dbReference type="NCBI Taxonomy" id="35708"/>
    <lineage>
        <taxon>Eukaryota</taxon>
        <taxon>Viridiplantae</taxon>
        <taxon>Streptophyta</taxon>
        <taxon>Embryophyta</taxon>
        <taxon>Tracheophyta</taxon>
        <taxon>Spermatophyta</taxon>
        <taxon>Magnoliopsida</taxon>
        <taxon>Liliopsida</taxon>
        <taxon>Poales</taxon>
        <taxon>Poaceae</taxon>
        <taxon>PACMAD clade</taxon>
        <taxon>Arundinoideae</taxon>
        <taxon>Arundineae</taxon>
        <taxon>Arundo</taxon>
    </lineage>
</organism>